<feature type="transmembrane region" description="Helical" evidence="7">
    <location>
        <begin position="86"/>
        <end position="105"/>
    </location>
</feature>
<name>D2PNC7_KRIFD</name>
<dbReference type="InterPro" id="IPR004254">
    <property type="entry name" value="AdipoR/HlyIII-related"/>
</dbReference>
<reference evidence="9" key="1">
    <citation type="submission" date="2009-09" db="EMBL/GenBank/DDBJ databases">
        <title>The complete genome of Kribbella flavida DSM 17836.</title>
        <authorList>
            <consortium name="US DOE Joint Genome Institute (JGI-PGF)"/>
            <person name="Lucas S."/>
            <person name="Copeland A."/>
            <person name="Lapidus A."/>
            <person name="Glavina del Rio T."/>
            <person name="Dalin E."/>
            <person name="Tice H."/>
            <person name="Bruce D."/>
            <person name="Goodwin L."/>
            <person name="Pitluck S."/>
            <person name="Kyrpides N."/>
            <person name="Mavromatis K."/>
            <person name="Ivanova N."/>
            <person name="Saunders E."/>
            <person name="Brettin T."/>
            <person name="Detter J.C."/>
            <person name="Han C."/>
            <person name="Larimer F."/>
            <person name="Land M."/>
            <person name="Hauser L."/>
            <person name="Markowitz V."/>
            <person name="Cheng J.-F."/>
            <person name="Hugenholtz P."/>
            <person name="Woyke T."/>
            <person name="Wu D."/>
            <person name="Pukall R."/>
            <person name="Klenk H.-P."/>
            <person name="Eisen J.A."/>
        </authorList>
    </citation>
    <scope>NUCLEOTIDE SEQUENCE [LARGE SCALE GENOMIC DNA]</scope>
    <source>
        <strain evidence="9">DSM 17836 / JCM 10339 / NBRC 14399</strain>
    </source>
</reference>
<evidence type="ECO:0000256" key="1">
    <source>
        <dbReference type="ARBA" id="ARBA00004141"/>
    </source>
</evidence>
<dbReference type="Proteomes" id="UP000007967">
    <property type="component" value="Chromosome"/>
</dbReference>
<keyword evidence="5" id="KW-0479">Metal-binding</keyword>
<feature type="binding site" evidence="5">
    <location>
        <position position="106"/>
    </location>
    <ligand>
        <name>Zn(2+)</name>
        <dbReference type="ChEBI" id="CHEBI:29105"/>
    </ligand>
</feature>
<feature type="transmembrane region" description="Helical" evidence="7">
    <location>
        <begin position="174"/>
        <end position="195"/>
    </location>
</feature>
<feature type="transmembrane region" description="Helical" evidence="7">
    <location>
        <begin position="237"/>
        <end position="258"/>
    </location>
</feature>
<feature type="compositionally biased region" description="Polar residues" evidence="6">
    <location>
        <begin position="1"/>
        <end position="10"/>
    </location>
</feature>
<feature type="transmembrane region" description="Helical" evidence="7">
    <location>
        <begin position="125"/>
        <end position="142"/>
    </location>
</feature>
<evidence type="ECO:0000256" key="6">
    <source>
        <dbReference type="SAM" id="MobiDB-lite"/>
    </source>
</evidence>
<feature type="compositionally biased region" description="Basic and acidic residues" evidence="6">
    <location>
        <begin position="15"/>
        <end position="44"/>
    </location>
</feature>
<reference evidence="8 9" key="2">
    <citation type="journal article" date="2010" name="Stand. Genomic Sci.">
        <title>Complete genome sequence of Kribbella flavida type strain (IFO 14399).</title>
        <authorList>
            <person name="Pukall R."/>
            <person name="Lapidus A."/>
            <person name="Glavina Del Rio T."/>
            <person name="Copeland A."/>
            <person name="Tice H."/>
            <person name="Cheng J.-F."/>
            <person name="Lucas S."/>
            <person name="Chen F."/>
            <person name="Nolan M."/>
            <person name="LaButti K."/>
            <person name="Pati A."/>
            <person name="Ivanova N."/>
            <person name="Mavrommatis K."/>
            <person name="Mikhailova N."/>
            <person name="Pitluck S."/>
            <person name="Bruce D."/>
            <person name="Goodwin L."/>
            <person name="Land M."/>
            <person name="Hauser L."/>
            <person name="Chang Y.-J."/>
            <person name="Jeffries C.D."/>
            <person name="Chen A."/>
            <person name="Palaniappan K."/>
            <person name="Chain P."/>
            <person name="Rohde M."/>
            <person name="Goeker M."/>
            <person name="Bristow J."/>
            <person name="Eisen J.A."/>
            <person name="Markowitz V."/>
            <person name="Hugenholtz P."/>
            <person name="Kyrpides N.C."/>
            <person name="Klenk H.-P."/>
            <person name="Brettin T."/>
        </authorList>
    </citation>
    <scope>NUCLEOTIDE SEQUENCE [LARGE SCALE GENOMIC DNA]</scope>
    <source>
        <strain evidence="9">DSM 17836 / JCM 10339 / NBRC 14399</strain>
    </source>
</reference>
<dbReference type="HOGENOM" id="CLU_051078_2_2_11"/>
<gene>
    <name evidence="8" type="ordered locus">Kfla_5605</name>
</gene>
<dbReference type="STRING" id="479435.Kfla_5605"/>
<dbReference type="Pfam" id="PF03006">
    <property type="entry name" value="HlyIII"/>
    <property type="match status" value="1"/>
</dbReference>
<dbReference type="AlphaFoldDB" id="D2PNC7"/>
<comment type="subcellular location">
    <subcellularLocation>
        <location evidence="1">Membrane</location>
        <topology evidence="1">Multi-pass membrane protein</topology>
    </subcellularLocation>
</comment>
<evidence type="ECO:0000256" key="5">
    <source>
        <dbReference type="PIRSR" id="PIRSR604254-1"/>
    </source>
</evidence>
<dbReference type="GO" id="GO:0046872">
    <property type="term" value="F:metal ion binding"/>
    <property type="evidence" value="ECO:0007669"/>
    <property type="project" value="UniProtKB-KW"/>
</dbReference>
<dbReference type="EMBL" id="CP001736">
    <property type="protein sequence ID" value="ADB34611.1"/>
    <property type="molecule type" value="Genomic_DNA"/>
</dbReference>
<accession>D2PNC7</accession>
<evidence type="ECO:0000256" key="7">
    <source>
        <dbReference type="SAM" id="Phobius"/>
    </source>
</evidence>
<dbReference type="PANTHER" id="PTHR20855:SF3">
    <property type="entry name" value="LD03007P"/>
    <property type="match status" value="1"/>
</dbReference>
<keyword evidence="2 7" id="KW-0812">Transmembrane</keyword>
<organism evidence="8 9">
    <name type="scientific">Kribbella flavida (strain DSM 17836 / JCM 10339 / NBRC 14399)</name>
    <dbReference type="NCBI Taxonomy" id="479435"/>
    <lineage>
        <taxon>Bacteria</taxon>
        <taxon>Bacillati</taxon>
        <taxon>Actinomycetota</taxon>
        <taxon>Actinomycetes</taxon>
        <taxon>Propionibacteriales</taxon>
        <taxon>Kribbellaceae</taxon>
        <taxon>Kribbella</taxon>
    </lineage>
</organism>
<feature type="binding site" evidence="5">
    <location>
        <position position="235"/>
    </location>
    <ligand>
        <name>Zn(2+)</name>
        <dbReference type="ChEBI" id="CHEBI:29105"/>
    </ligand>
</feature>
<feature type="region of interest" description="Disordered" evidence="6">
    <location>
        <begin position="1"/>
        <end position="44"/>
    </location>
</feature>
<keyword evidence="9" id="KW-1185">Reference proteome</keyword>
<dbReference type="RefSeq" id="WP_012923165.1">
    <property type="nucleotide sequence ID" value="NC_013729.1"/>
</dbReference>
<keyword evidence="5" id="KW-0862">Zinc</keyword>
<proteinExistence type="predicted"/>
<protein>
    <submittedName>
        <fullName evidence="8">Hly-III family protein</fullName>
    </submittedName>
</protein>
<evidence type="ECO:0000256" key="2">
    <source>
        <dbReference type="ARBA" id="ARBA00022692"/>
    </source>
</evidence>
<feature type="transmembrane region" description="Helical" evidence="7">
    <location>
        <begin position="59"/>
        <end position="79"/>
    </location>
</feature>
<feature type="transmembrane region" description="Helical" evidence="7">
    <location>
        <begin position="149"/>
        <end position="168"/>
    </location>
</feature>
<feature type="binding site" evidence="5">
    <location>
        <position position="239"/>
    </location>
    <ligand>
        <name>Zn(2+)</name>
        <dbReference type="ChEBI" id="CHEBI:29105"/>
    </ligand>
</feature>
<evidence type="ECO:0000313" key="8">
    <source>
        <dbReference type="EMBL" id="ADB34611.1"/>
    </source>
</evidence>
<sequence>MTASSATSNGMPGDPLEHGRDNQADNHGHGHGHGQEHDHEHGHTLSDALRPLKPKLRGWLHAGTFPLATAAGIVLICLAPSSSARWAAAVYTLGAMLLFGISALYHRFYWGPTGEAILRRLDHSNIFLLIAGTYTPLGMVLLHGSERVLLLSMVWGGALLGILFRIFWVGAPRWLYTPIYLALGWVAIFWMGDFYQLGGASVVTLLAIGGGLYSIGAVVYGTKRPNPSPQWFGFHEIFHAFTVAAFICHYIAVSIATYRVG</sequence>
<feature type="transmembrane region" description="Helical" evidence="7">
    <location>
        <begin position="202"/>
        <end position="222"/>
    </location>
</feature>
<dbReference type="PANTHER" id="PTHR20855">
    <property type="entry name" value="ADIPOR/PROGESTIN RECEPTOR-RELATED"/>
    <property type="match status" value="1"/>
</dbReference>
<dbReference type="KEGG" id="kfl:Kfla_5605"/>
<dbReference type="GO" id="GO:0016020">
    <property type="term" value="C:membrane"/>
    <property type="evidence" value="ECO:0007669"/>
    <property type="project" value="UniProtKB-SubCell"/>
</dbReference>
<evidence type="ECO:0000313" key="9">
    <source>
        <dbReference type="Proteomes" id="UP000007967"/>
    </source>
</evidence>
<keyword evidence="3 7" id="KW-1133">Transmembrane helix</keyword>
<keyword evidence="4 7" id="KW-0472">Membrane</keyword>
<evidence type="ECO:0000256" key="4">
    <source>
        <dbReference type="ARBA" id="ARBA00023136"/>
    </source>
</evidence>
<evidence type="ECO:0000256" key="3">
    <source>
        <dbReference type="ARBA" id="ARBA00022989"/>
    </source>
</evidence>
<dbReference type="eggNOG" id="COG1272">
    <property type="taxonomic scope" value="Bacteria"/>
</dbReference>